<keyword evidence="2" id="KW-0812">Transmembrane</keyword>
<sequence length="1036" mass="115160">MCDIATAVKSATLLWAIPLVPKVIASYTGLALGFTSTAIYIAYRKTPHQKLGRLQDAITATADVLNDAKQDCARATVTLLDLEDRLLQAQLTASETQVKLLKARDEETWTEYFDVLSQIMHDTNKCTADVREIHIETLLALEQEKQRKISSGMKDTREVLAAIQSPILRLQPSGCSGGLEVAAALTSGIRLERNPSTWARRCRDELQEYTDSVKGDQSVEAHKRWLWQGCGGDQGDPNKNKEVIPINNARVTPLLDQARPRPQWTSTKPRYSSLSPSSAVQNLMKPFADYSGGWPDVPPSEITEPPRLTQIIDTCTPDDSGFSSTAGETLNLPETFGDTVRYIDLERHEDLDCFSQIGTEEAFIVRQEYTECIQHALRMSITEQKFRVFITGQSGIGITVGAHHFLFCLLALGKPVFWVTDNVAFISTATGCSCHKALFRRIRLALFLQTLLAGSPVDHEALEYKRTCCQSAILFSLRFLHLPTLTVFNRDIEEVPHSRIIARMKYCGPVPRGLFATDGIGDLYSVESSILQALAGKHFGNERYSEEVFLVRPAVMHDDTTGRLILRRDLYTTEFHTPAVAELTIQRATRWLKNGQDLQQSVSFAFRAASTHDLAGKLVEGVMHCALSDGVALPEALHGGVLAATIEFRGTVDTFVLIDNNKVADPATTRPLYLRPAAVSGFPAIDAILATSPTQLVLFHTSLSETLHNWDFGTMLRIIARLPKLGVGIDLDSIKDIVCSVVGIPQDSYRVKNLIPPGIQSPHERKCIQLGQHNTRPMCNCGAHKGVAVREHEGEDESQDGAEPRRGHPHPTVHTQLLPSARRMCDIATAVKYVKYATFLWVLPFLPNAMASYTGLAIGFTSTAIYMAYRQTPSQKLGRRQEAITATADILNGAKQDCARPSATMLDLEDRLLQAQLTASETQVKLLKARDEETWTEYFDTLRRSMEDTNNCATDVREIHIETLLALEEEKQRKISSGMKETREVLAAIRSPIRPDPRAARRPVEASLRDFIAIGLRKFAVYSESARKRREALGFD</sequence>
<organism evidence="3 4">
    <name type="scientific">Roridomyces roridus</name>
    <dbReference type="NCBI Taxonomy" id="1738132"/>
    <lineage>
        <taxon>Eukaryota</taxon>
        <taxon>Fungi</taxon>
        <taxon>Dikarya</taxon>
        <taxon>Basidiomycota</taxon>
        <taxon>Agaricomycotina</taxon>
        <taxon>Agaricomycetes</taxon>
        <taxon>Agaricomycetidae</taxon>
        <taxon>Agaricales</taxon>
        <taxon>Marasmiineae</taxon>
        <taxon>Mycenaceae</taxon>
        <taxon>Roridomyces</taxon>
    </lineage>
</organism>
<keyword evidence="2" id="KW-1133">Transmembrane helix</keyword>
<comment type="caution">
    <text evidence="3">The sequence shown here is derived from an EMBL/GenBank/DDBJ whole genome shotgun (WGS) entry which is preliminary data.</text>
</comment>
<dbReference type="Proteomes" id="UP001221142">
    <property type="component" value="Unassembled WGS sequence"/>
</dbReference>
<accession>A0AAD7FAP0</accession>
<reference evidence="3" key="1">
    <citation type="submission" date="2023-03" db="EMBL/GenBank/DDBJ databases">
        <title>Massive genome expansion in bonnet fungi (Mycena s.s.) driven by repeated elements and novel gene families across ecological guilds.</title>
        <authorList>
            <consortium name="Lawrence Berkeley National Laboratory"/>
            <person name="Harder C.B."/>
            <person name="Miyauchi S."/>
            <person name="Viragh M."/>
            <person name="Kuo A."/>
            <person name="Thoen E."/>
            <person name="Andreopoulos B."/>
            <person name="Lu D."/>
            <person name="Skrede I."/>
            <person name="Drula E."/>
            <person name="Henrissat B."/>
            <person name="Morin E."/>
            <person name="Kohler A."/>
            <person name="Barry K."/>
            <person name="LaButti K."/>
            <person name="Morin E."/>
            <person name="Salamov A."/>
            <person name="Lipzen A."/>
            <person name="Mereny Z."/>
            <person name="Hegedus B."/>
            <person name="Baldrian P."/>
            <person name="Stursova M."/>
            <person name="Weitz H."/>
            <person name="Taylor A."/>
            <person name="Grigoriev I.V."/>
            <person name="Nagy L.G."/>
            <person name="Martin F."/>
            <person name="Kauserud H."/>
        </authorList>
    </citation>
    <scope>NUCLEOTIDE SEQUENCE</scope>
    <source>
        <strain evidence="3">9284</strain>
    </source>
</reference>
<feature type="region of interest" description="Disordered" evidence="1">
    <location>
        <begin position="790"/>
        <end position="814"/>
    </location>
</feature>
<evidence type="ECO:0000256" key="2">
    <source>
        <dbReference type="SAM" id="Phobius"/>
    </source>
</evidence>
<proteinExistence type="predicted"/>
<dbReference type="AlphaFoldDB" id="A0AAD7FAP0"/>
<feature type="transmembrane region" description="Helical" evidence="2">
    <location>
        <begin position="24"/>
        <end position="43"/>
    </location>
</feature>
<keyword evidence="4" id="KW-1185">Reference proteome</keyword>
<evidence type="ECO:0000313" key="3">
    <source>
        <dbReference type="EMBL" id="KAJ7607555.1"/>
    </source>
</evidence>
<evidence type="ECO:0000256" key="1">
    <source>
        <dbReference type="SAM" id="MobiDB-lite"/>
    </source>
</evidence>
<dbReference type="EMBL" id="JARKIF010000049">
    <property type="protein sequence ID" value="KAJ7607555.1"/>
    <property type="molecule type" value="Genomic_DNA"/>
</dbReference>
<evidence type="ECO:0000313" key="4">
    <source>
        <dbReference type="Proteomes" id="UP001221142"/>
    </source>
</evidence>
<keyword evidence="2" id="KW-0472">Membrane</keyword>
<protein>
    <submittedName>
        <fullName evidence="3">Uncharacterized protein</fullName>
    </submittedName>
</protein>
<gene>
    <name evidence="3" type="ORF">FB45DRAFT_1131361</name>
</gene>
<name>A0AAD7FAP0_9AGAR</name>